<dbReference type="InterPro" id="IPR001173">
    <property type="entry name" value="Glyco_trans_2-like"/>
</dbReference>
<evidence type="ECO:0000259" key="1">
    <source>
        <dbReference type="Pfam" id="PF00535"/>
    </source>
</evidence>
<feature type="domain" description="Glycosyltransferase 2-like" evidence="1">
    <location>
        <begin position="7"/>
        <end position="180"/>
    </location>
</feature>
<proteinExistence type="predicted"/>
<organism evidence="2 3">
    <name type="scientific">Candidatus Gottesmanbacteria bacterium GW2011_GWB1_49_7</name>
    <dbReference type="NCBI Taxonomy" id="1618448"/>
    <lineage>
        <taxon>Bacteria</taxon>
        <taxon>Candidatus Gottesmaniibacteriota</taxon>
    </lineage>
</organism>
<dbReference type="AlphaFoldDB" id="A0A0G1VYX9"/>
<dbReference type="PANTHER" id="PTHR10859">
    <property type="entry name" value="GLYCOSYL TRANSFERASE"/>
    <property type="match status" value="1"/>
</dbReference>
<dbReference type="InterPro" id="IPR029044">
    <property type="entry name" value="Nucleotide-diphossugar_trans"/>
</dbReference>
<comment type="caution">
    <text evidence="2">The sequence shown here is derived from an EMBL/GenBank/DDBJ whole genome shotgun (WGS) entry which is preliminary data.</text>
</comment>
<dbReference type="PANTHER" id="PTHR10859:SF91">
    <property type="entry name" value="DOLICHYL-PHOSPHATE BETA-GLUCOSYLTRANSFERASE"/>
    <property type="match status" value="1"/>
</dbReference>
<dbReference type="EMBL" id="LCQD01000014">
    <property type="protein sequence ID" value="KKW11668.1"/>
    <property type="molecule type" value="Genomic_DNA"/>
</dbReference>
<dbReference type="Pfam" id="PF00535">
    <property type="entry name" value="Glycos_transf_2"/>
    <property type="match status" value="1"/>
</dbReference>
<gene>
    <name evidence="2" type="ORF">UY48_C0014G0005</name>
</gene>
<reference evidence="2 3" key="1">
    <citation type="journal article" date="2015" name="Nature">
        <title>rRNA introns, odd ribosomes, and small enigmatic genomes across a large radiation of phyla.</title>
        <authorList>
            <person name="Brown C.T."/>
            <person name="Hug L.A."/>
            <person name="Thomas B.C."/>
            <person name="Sharon I."/>
            <person name="Castelle C.J."/>
            <person name="Singh A."/>
            <person name="Wilkins M.J."/>
            <person name="Williams K.H."/>
            <person name="Banfield J.F."/>
        </authorList>
    </citation>
    <scope>NUCLEOTIDE SEQUENCE [LARGE SCALE GENOMIC DNA]</scope>
</reference>
<dbReference type="Gene3D" id="3.90.550.10">
    <property type="entry name" value="Spore Coat Polysaccharide Biosynthesis Protein SpsA, Chain A"/>
    <property type="match status" value="1"/>
</dbReference>
<name>A0A0G1VYX9_9BACT</name>
<dbReference type="GO" id="GO:0006487">
    <property type="term" value="P:protein N-linked glycosylation"/>
    <property type="evidence" value="ECO:0007669"/>
    <property type="project" value="TreeGrafter"/>
</dbReference>
<accession>A0A0G1VYX9</accession>
<dbReference type="SUPFAM" id="SSF53448">
    <property type="entry name" value="Nucleotide-diphospho-sugar transferases"/>
    <property type="match status" value="1"/>
</dbReference>
<evidence type="ECO:0000313" key="3">
    <source>
        <dbReference type="Proteomes" id="UP000034588"/>
    </source>
</evidence>
<protein>
    <submittedName>
        <fullName evidence="2">Dolichol-P-glucose synthetase</fullName>
    </submittedName>
</protein>
<evidence type="ECO:0000313" key="2">
    <source>
        <dbReference type="EMBL" id="KKW11668.1"/>
    </source>
</evidence>
<sequence>MKNLKLSVVIPAYNEETNIRLGALDKVSRYLEKQSYPWEAIIVDDGGSDGTPELLNAFAKANRGLPAGRQGFSIIHNPHQGKAATVITGMLAARGEIVLFTDLDQATPITELANVLPWFEKGFDVVIGSRNSTRAGAPFTRRIMARGFMMLRGIILGLRGIVDTQCGFKAFRKEVAEDIFGRLKLYGTRHTVSGSMVTAGFDLEMLFLAKKQGYKIKEVPVEWHYVETRRVSPIIDSIQGFSDILKIRINAWRGLYG</sequence>
<dbReference type="Proteomes" id="UP000034588">
    <property type="component" value="Unassembled WGS sequence"/>
</dbReference>